<dbReference type="Proteomes" id="UP000095209">
    <property type="component" value="Unassembled WGS sequence"/>
</dbReference>
<gene>
    <name evidence="1" type="ORF">BFG57_03105</name>
</gene>
<organism evidence="1 2">
    <name type="scientific">Bacillus solimangrovi</name>
    <dbReference type="NCBI Taxonomy" id="1305675"/>
    <lineage>
        <taxon>Bacteria</taxon>
        <taxon>Bacillati</taxon>
        <taxon>Bacillota</taxon>
        <taxon>Bacilli</taxon>
        <taxon>Bacillales</taxon>
        <taxon>Bacillaceae</taxon>
        <taxon>Bacillus</taxon>
    </lineage>
</organism>
<dbReference type="InterPro" id="IPR020393">
    <property type="entry name" value="Uncharacterised_YusU"/>
</dbReference>
<protein>
    <recommendedName>
        <fullName evidence="3">DUF2573 domain-containing protein</fullName>
    </recommendedName>
</protein>
<comment type="caution">
    <text evidence="1">The sequence shown here is derived from an EMBL/GenBank/DDBJ whole genome shotgun (WGS) entry which is preliminary data.</text>
</comment>
<sequence length="90" mass="10776">MEQSLEEQFEALIEKYTELLTGDTNEELKAKVQMWVLYNHIAKSMPALAKHWNQQYPDSKQQMHEIIKDIKIRNETYRQQVKQIKDSTSH</sequence>
<evidence type="ECO:0000313" key="1">
    <source>
        <dbReference type="EMBL" id="OEH92267.1"/>
    </source>
</evidence>
<dbReference type="EMBL" id="MJEH01000033">
    <property type="protein sequence ID" value="OEH92267.1"/>
    <property type="molecule type" value="Genomic_DNA"/>
</dbReference>
<evidence type="ECO:0008006" key="3">
    <source>
        <dbReference type="Google" id="ProtNLM"/>
    </source>
</evidence>
<name>A0A1E5LDV1_9BACI</name>
<evidence type="ECO:0000313" key="2">
    <source>
        <dbReference type="Proteomes" id="UP000095209"/>
    </source>
</evidence>
<dbReference type="RefSeq" id="WP_069717808.1">
    <property type="nucleotide sequence ID" value="NZ_MJEH01000033.1"/>
</dbReference>
<dbReference type="AlphaFoldDB" id="A0A1E5LDV1"/>
<dbReference type="Pfam" id="PF10835">
    <property type="entry name" value="DUF2573"/>
    <property type="match status" value="1"/>
</dbReference>
<reference evidence="1 2" key="1">
    <citation type="submission" date="2016-08" db="EMBL/GenBank/DDBJ databases">
        <title>Genome of Bacillus solimangrovi GH2-4.</title>
        <authorList>
            <person name="Lim S."/>
            <person name="Kim B.-C."/>
        </authorList>
    </citation>
    <scope>NUCLEOTIDE SEQUENCE [LARGE SCALE GENOMIC DNA]</scope>
    <source>
        <strain evidence="1 2">GH2-4</strain>
    </source>
</reference>
<dbReference type="OrthoDB" id="2619783at2"/>
<keyword evidence="2" id="KW-1185">Reference proteome</keyword>
<accession>A0A1E5LDV1</accession>
<proteinExistence type="predicted"/>